<dbReference type="CDD" id="cd01644">
    <property type="entry name" value="RT_pepA17"/>
    <property type="match status" value="1"/>
</dbReference>
<dbReference type="Pfam" id="PF17921">
    <property type="entry name" value="Integrase_H2C2"/>
    <property type="match status" value="1"/>
</dbReference>
<dbReference type="SUPFAM" id="SSF56672">
    <property type="entry name" value="DNA/RNA polymerases"/>
    <property type="match status" value="1"/>
</dbReference>
<dbReference type="InterPro" id="IPR043502">
    <property type="entry name" value="DNA/RNA_pol_sf"/>
</dbReference>
<dbReference type="InterPro" id="IPR005312">
    <property type="entry name" value="DUF1759"/>
</dbReference>
<dbReference type="InterPro" id="IPR041588">
    <property type="entry name" value="Integrase_H2C2"/>
</dbReference>
<dbReference type="PANTHER" id="PTHR47331:SF1">
    <property type="entry name" value="GAG-LIKE PROTEIN"/>
    <property type="match status" value="1"/>
</dbReference>
<feature type="domain" description="DUF5641" evidence="7">
    <location>
        <begin position="1704"/>
        <end position="1779"/>
    </location>
</feature>
<evidence type="ECO:0000259" key="6">
    <source>
        <dbReference type="Pfam" id="PF17921"/>
    </source>
</evidence>
<evidence type="ECO:0000259" key="7">
    <source>
        <dbReference type="Pfam" id="PF18701"/>
    </source>
</evidence>
<gene>
    <name evidence="8" type="ORF">P5673_005672</name>
</gene>
<evidence type="ECO:0000256" key="5">
    <source>
        <dbReference type="SAM" id="MobiDB-lite"/>
    </source>
</evidence>
<evidence type="ECO:0000256" key="2">
    <source>
        <dbReference type="ARBA" id="ARBA00022695"/>
    </source>
</evidence>
<dbReference type="InterPro" id="IPR036397">
    <property type="entry name" value="RNaseH_sf"/>
</dbReference>
<feature type="compositionally biased region" description="Low complexity" evidence="5">
    <location>
        <begin position="230"/>
        <end position="240"/>
    </location>
</feature>
<dbReference type="GO" id="GO:0003676">
    <property type="term" value="F:nucleic acid binding"/>
    <property type="evidence" value="ECO:0007669"/>
    <property type="project" value="InterPro"/>
</dbReference>
<dbReference type="Pfam" id="PF18701">
    <property type="entry name" value="DUF5641"/>
    <property type="match status" value="1"/>
</dbReference>
<keyword evidence="4" id="KW-0175">Coiled coil</keyword>
<name>A0AAD9VCW3_ACRCE</name>
<keyword evidence="3" id="KW-0695">RNA-directed DNA polymerase</keyword>
<comment type="caution">
    <text evidence="8">The sequence shown here is derived from an EMBL/GenBank/DDBJ whole genome shotgun (WGS) entry which is preliminary data.</text>
</comment>
<dbReference type="InterPro" id="IPR040676">
    <property type="entry name" value="DUF5641"/>
</dbReference>
<feature type="region of interest" description="Disordered" evidence="5">
    <location>
        <begin position="214"/>
        <end position="261"/>
    </location>
</feature>
<feature type="coiled-coil region" evidence="4">
    <location>
        <begin position="115"/>
        <end position="164"/>
    </location>
</feature>
<evidence type="ECO:0000256" key="3">
    <source>
        <dbReference type="ARBA" id="ARBA00022918"/>
    </source>
</evidence>
<evidence type="ECO:0000313" key="9">
    <source>
        <dbReference type="Proteomes" id="UP001249851"/>
    </source>
</evidence>
<reference evidence="8" key="1">
    <citation type="journal article" date="2023" name="G3 (Bethesda)">
        <title>Whole genome assembly and annotation of the endangered Caribbean coral Acropora cervicornis.</title>
        <authorList>
            <person name="Selwyn J.D."/>
            <person name="Vollmer S.V."/>
        </authorList>
    </citation>
    <scope>NUCLEOTIDE SEQUENCE</scope>
    <source>
        <strain evidence="8">K2</strain>
    </source>
</reference>
<dbReference type="InterPro" id="IPR008042">
    <property type="entry name" value="Retrotrans_Pao"/>
</dbReference>
<keyword evidence="9" id="KW-1185">Reference proteome</keyword>
<dbReference type="EMBL" id="JARQWQ010000009">
    <property type="protein sequence ID" value="KAK2569821.1"/>
    <property type="molecule type" value="Genomic_DNA"/>
</dbReference>
<proteinExistence type="predicted"/>
<sequence>MSQSVILYETLESLERSRRGHLASITRVCNKLDESLKDFSNVVKIEQFVVTAAEFYNSQVSEDVKLSKELSSPESVKSGKSYASRLSVSSSKAREARVQAAKAALMQQQAEERSRKSIELEAKRIEMEIKRTQMELQHKLELTKLEAEKEVVAAKDQAQLAKLDALLAEQEISELNYEQEGIKWSPELEVHGRENQLQPLQLPIFSLPSVITSSSTLTSAPMPNPPLTSTPAADDPPTTDRVYTNRGVCFSEPPKAPKPQLKAGAARDVSKLAEAHCHNQIQSQPLISVTSTSSTVTPGVSTANVSNANMNESVTAIMSSMERISASHDLPHVQVQKFDGSPQDYPAFRQRFKQLVETKPLDDAVKMTRLLQFLEGPALIAVQRYEPLPGGLARALKTLEDRFGQPFQVVRASVESLTKGPVIQANDKESLQQYADMAQVTYDTLDRGSGENVSPKVKFRIKPPQVNPKVPVYVNMTSVRGEYCPMCRQAHRLYQCETFKSKSPKERNDFVKQHKIWFNCISSSLHNSKKCKSLIRCKVQGCGKAHHTLLHFAEPKENVNRETVDQNIGVNQNSLPDQGTLSTVSSAASDSCDVFLQVIPVKVISNSGNQITTYGLIDSGSDITMIDPSIVKLLNNDGAPSKLTLTTVNNGDVEEGAKVERKKISILLGTNIQEVFIPLDVRRGKPNDPIAIKSCLGWSILGGASNVQSRSQGLINLVTAQDVSLDKQLEEFWKVESYGTTRPESKPLSVEDRRALKLIENSICLRDGHYQMGLLWKDDNPVRPYNRSLAEARLQYLKRHFHRDPELEAKYRAAIEDCVAKGYARRLSKEEAAAVSNITWYIPHHAVTNPDKPGKVRVVFDVAAKYNGTSLNNQLLQGPCLMNDLVGVLIRFHEEEVAFSANVEGIFYQTSVTPSDTDALRFLWWPGSIEDRPEDYKMLVHIFGAKSSPCCANKALNKTAQDNEDNYPQEVVQTVCRNFYVDDVLKSVPRTQQAVRLTSDLTKLLKEGGFHLTKFASNSREVLQSIPPDLRANPLLDLDLDQLPLERALGVYWDAQSDTFKFQAVQAGKPSTKHGVLSVVSSLFDPLGFLSPFVFSAKILLQDLWRYKIPWDQEIPEPYLSQLQRWLEELPHVVTINISRCYKSQFSLTPSTIQLHNFADASRCGYAAVSHLRFVDERGVTHCSFVMGKTRNAPIREWTIPRLELQAAVLAMRLSKMFVNELDLQVDKPFSVHKERNKTLSNFVANRVAEIHETSSPEQWHHISGIMNPADDGSQGVGAQYFHAECRWWSGPKFLWEPVHMWPNAPVEDLEEDDNEIRKLPTVMFVSSASQIDVLLQRYSSWSRLIKVMSWVLRFVQRSRKKVPAYLKASTLQLVEIQQTSQEIARLVQSQHFHEEYLCLKEGRQVKCNSNLANLSPILIDGVTRVGGRIHRTPIAFKAAHPMVLPKSHHVSTLIVRYYHYVPGHAGREHVLSVIRQSFWILRGRSLVRQILRKCVSCHRHNAPTLQQVMADLPKERLVPYQPPFTYTGLDFFGPFYVKRSCSTVKVYGCIFVCFNSRAIHIEDVSSLETDTFIQALLRFISVRGCPKEIWSENGTNFTGAEKELRLLVQDMSDERIKSELHPREIEWYKCPLPEWRFQPTAPSHMSGVWEAQVTSILNSRPICSSGDDPKDMEPLTPNHLLLQQRNHFVPPGIFAKEDVYSRKQWRHAQFIANCFWSRWVREYVPMLQHRHKWLLKRRNLAVNDLVLVVDNTLPRCRWLLGRVTKVFPGEDARVRTAEDWWTSTCGKILPLQPEPENAEDKNAAAVLKESRVIGHFPYHLTKTKDRTGVITHFISKPSNRRSVEVSGKAVNRGGGLGMEMPCVYNFDGPSKHINLLQQLIDVGNNPADELLGQSDIDEYIPPSQQPKRNFASQGKRPYKNNASKLVIENSRKLRRIEPAPEERIDQAERAIKAIKRHTEKGTCPESLQYRARAKIRADKNFKLHRKRIRKDVEQEVLKALTRFH</sequence>
<dbReference type="GO" id="GO:0004190">
    <property type="term" value="F:aspartic-type endopeptidase activity"/>
    <property type="evidence" value="ECO:0007669"/>
    <property type="project" value="InterPro"/>
</dbReference>
<evidence type="ECO:0008006" key="10">
    <source>
        <dbReference type="Google" id="ProtNLM"/>
    </source>
</evidence>
<dbReference type="Gene3D" id="3.30.420.10">
    <property type="entry name" value="Ribonuclease H-like superfamily/Ribonuclease H"/>
    <property type="match status" value="1"/>
</dbReference>
<dbReference type="Pfam" id="PF03564">
    <property type="entry name" value="DUF1759"/>
    <property type="match status" value="1"/>
</dbReference>
<dbReference type="InterPro" id="IPR001969">
    <property type="entry name" value="Aspartic_peptidase_AS"/>
</dbReference>
<dbReference type="PROSITE" id="PS00141">
    <property type="entry name" value="ASP_PROTEASE"/>
    <property type="match status" value="1"/>
</dbReference>
<dbReference type="PANTHER" id="PTHR47331">
    <property type="entry name" value="PHD-TYPE DOMAIN-CONTAINING PROTEIN"/>
    <property type="match status" value="1"/>
</dbReference>
<keyword evidence="2" id="KW-0548">Nucleotidyltransferase</keyword>
<feature type="domain" description="Integrase zinc-binding" evidence="6">
    <location>
        <begin position="1453"/>
        <end position="1503"/>
    </location>
</feature>
<dbReference type="Proteomes" id="UP001249851">
    <property type="component" value="Unassembled WGS sequence"/>
</dbReference>
<evidence type="ECO:0000256" key="4">
    <source>
        <dbReference type="SAM" id="Coils"/>
    </source>
</evidence>
<dbReference type="GO" id="GO:0003964">
    <property type="term" value="F:RNA-directed DNA polymerase activity"/>
    <property type="evidence" value="ECO:0007669"/>
    <property type="project" value="UniProtKB-KW"/>
</dbReference>
<keyword evidence="1" id="KW-0808">Transferase</keyword>
<protein>
    <recommendedName>
        <fullName evidence="10">Integrase catalytic domain-containing protein</fullName>
    </recommendedName>
</protein>
<reference evidence="8" key="2">
    <citation type="journal article" date="2023" name="Science">
        <title>Genomic signatures of disease resistance in endangered staghorn corals.</title>
        <authorList>
            <person name="Vollmer S.V."/>
            <person name="Selwyn J.D."/>
            <person name="Despard B.A."/>
            <person name="Roesel C.L."/>
        </authorList>
    </citation>
    <scope>NUCLEOTIDE SEQUENCE</scope>
    <source>
        <strain evidence="8">K2</strain>
    </source>
</reference>
<accession>A0AAD9VCW3</accession>
<dbReference type="InterPro" id="IPR012337">
    <property type="entry name" value="RNaseH-like_sf"/>
</dbReference>
<dbReference type="Pfam" id="PF05380">
    <property type="entry name" value="Peptidase_A17"/>
    <property type="match status" value="1"/>
</dbReference>
<evidence type="ECO:0000256" key="1">
    <source>
        <dbReference type="ARBA" id="ARBA00022679"/>
    </source>
</evidence>
<evidence type="ECO:0000313" key="8">
    <source>
        <dbReference type="EMBL" id="KAK2569821.1"/>
    </source>
</evidence>
<organism evidence="8 9">
    <name type="scientific">Acropora cervicornis</name>
    <name type="common">Staghorn coral</name>
    <dbReference type="NCBI Taxonomy" id="6130"/>
    <lineage>
        <taxon>Eukaryota</taxon>
        <taxon>Metazoa</taxon>
        <taxon>Cnidaria</taxon>
        <taxon>Anthozoa</taxon>
        <taxon>Hexacorallia</taxon>
        <taxon>Scleractinia</taxon>
        <taxon>Astrocoeniina</taxon>
        <taxon>Acroporidae</taxon>
        <taxon>Acropora</taxon>
    </lineage>
</organism>
<dbReference type="GO" id="GO:0006508">
    <property type="term" value="P:proteolysis"/>
    <property type="evidence" value="ECO:0007669"/>
    <property type="project" value="InterPro"/>
</dbReference>
<dbReference type="SUPFAM" id="SSF53098">
    <property type="entry name" value="Ribonuclease H-like"/>
    <property type="match status" value="1"/>
</dbReference>